<organism evidence="1 2">
    <name type="scientific">Araneus ventricosus</name>
    <name type="common">Orbweaver spider</name>
    <name type="synonym">Epeira ventricosa</name>
    <dbReference type="NCBI Taxonomy" id="182803"/>
    <lineage>
        <taxon>Eukaryota</taxon>
        <taxon>Metazoa</taxon>
        <taxon>Ecdysozoa</taxon>
        <taxon>Arthropoda</taxon>
        <taxon>Chelicerata</taxon>
        <taxon>Arachnida</taxon>
        <taxon>Araneae</taxon>
        <taxon>Araneomorphae</taxon>
        <taxon>Entelegynae</taxon>
        <taxon>Araneoidea</taxon>
        <taxon>Araneidae</taxon>
        <taxon>Araneus</taxon>
    </lineage>
</organism>
<dbReference type="SUPFAM" id="SSF50494">
    <property type="entry name" value="Trypsin-like serine proteases"/>
    <property type="match status" value="1"/>
</dbReference>
<dbReference type="Proteomes" id="UP000499080">
    <property type="component" value="Unassembled WGS sequence"/>
</dbReference>
<dbReference type="InterPro" id="IPR009003">
    <property type="entry name" value="Peptidase_S1_PA"/>
</dbReference>
<keyword evidence="2" id="KW-1185">Reference proteome</keyword>
<evidence type="ECO:0008006" key="3">
    <source>
        <dbReference type="Google" id="ProtNLM"/>
    </source>
</evidence>
<reference evidence="1 2" key="1">
    <citation type="journal article" date="2019" name="Sci. Rep.">
        <title>Orb-weaving spider Araneus ventricosus genome elucidates the spidroin gene catalogue.</title>
        <authorList>
            <person name="Kono N."/>
            <person name="Nakamura H."/>
            <person name="Ohtoshi R."/>
            <person name="Moran D.A.P."/>
            <person name="Shinohara A."/>
            <person name="Yoshida Y."/>
            <person name="Fujiwara M."/>
            <person name="Mori M."/>
            <person name="Tomita M."/>
            <person name="Arakawa K."/>
        </authorList>
    </citation>
    <scope>NUCLEOTIDE SEQUENCE [LARGE SCALE GENOMIC DNA]</scope>
</reference>
<dbReference type="InterPro" id="IPR043504">
    <property type="entry name" value="Peptidase_S1_PA_chymotrypsin"/>
</dbReference>
<sequence>MEASQSQGLSSCSTTKMFCADYLKGDNACMYRGAPMVIYDEEEERYILAGLVTRKLAANERNCRRGEIKTVLTNVSRFMSFILQNLS</sequence>
<dbReference type="AlphaFoldDB" id="A0A4Y2WS73"/>
<evidence type="ECO:0000313" key="2">
    <source>
        <dbReference type="Proteomes" id="UP000499080"/>
    </source>
</evidence>
<protein>
    <recommendedName>
        <fullName evidence="3">Peptidase S1 domain-containing protein</fullName>
    </recommendedName>
</protein>
<evidence type="ECO:0000313" key="1">
    <source>
        <dbReference type="EMBL" id="GBO39616.1"/>
    </source>
</evidence>
<proteinExistence type="predicted"/>
<gene>
    <name evidence="1" type="ORF">AVEN_134491_1</name>
</gene>
<accession>A0A4Y2WS73</accession>
<comment type="caution">
    <text evidence="1">The sequence shown here is derived from an EMBL/GenBank/DDBJ whole genome shotgun (WGS) entry which is preliminary data.</text>
</comment>
<name>A0A4Y2WS73_ARAVE</name>
<dbReference type="EMBL" id="BGPR01064688">
    <property type="protein sequence ID" value="GBO39616.1"/>
    <property type="molecule type" value="Genomic_DNA"/>
</dbReference>
<dbReference type="Gene3D" id="2.40.10.10">
    <property type="entry name" value="Trypsin-like serine proteases"/>
    <property type="match status" value="1"/>
</dbReference>